<organism evidence="6">
    <name type="scientific">Thermodesulfatator atlanticus</name>
    <dbReference type="NCBI Taxonomy" id="501497"/>
    <lineage>
        <taxon>Bacteria</taxon>
        <taxon>Pseudomonadati</taxon>
        <taxon>Thermodesulfobacteriota</taxon>
        <taxon>Thermodesulfobacteria</taxon>
        <taxon>Thermodesulfobacteriales</taxon>
        <taxon>Thermodesulfatatoraceae</taxon>
        <taxon>Thermodesulfatator</taxon>
    </lineage>
</organism>
<reference evidence="6" key="1">
    <citation type="journal article" date="2020" name="mSystems">
        <title>Genome- and Community-Level Interaction Insights into Carbon Utilization and Element Cycling Functions of Hydrothermarchaeota in Hydrothermal Sediment.</title>
        <authorList>
            <person name="Zhou Z."/>
            <person name="Liu Y."/>
            <person name="Xu W."/>
            <person name="Pan J."/>
            <person name="Luo Z.H."/>
            <person name="Li M."/>
        </authorList>
    </citation>
    <scope>NUCLEOTIDE SEQUENCE [LARGE SCALE GENOMIC DNA]</scope>
    <source>
        <strain evidence="6">HyVt-533</strain>
    </source>
</reference>
<sequence>LVFLASLWAFYNYYQQKRLDEASLLYARALMVRDVKQKRALLAEVVRKYGNTSAGMEARLSLFEMDLKNGELEKALEELNQVYRKAKKPLKIFVLLGRGYVEEERNRLNEARAAYQEAAEAKIGLEEVAYLDLARVAELQGNYKEAVNYYQKLIALKPQGLKIDFIQVKLDEILEKIGQKSS</sequence>
<evidence type="ECO:0000256" key="4">
    <source>
        <dbReference type="SAM" id="Coils"/>
    </source>
</evidence>
<feature type="domain" description="Ancillary SecYEG translocon subunit/Cell division coordinator CpoB TPR" evidence="5">
    <location>
        <begin position="8"/>
        <end position="88"/>
    </location>
</feature>
<dbReference type="InterPro" id="IPR018704">
    <property type="entry name" value="SecYEG/CpoB_TPR"/>
</dbReference>
<dbReference type="InterPro" id="IPR019734">
    <property type="entry name" value="TPR_rpt"/>
</dbReference>
<dbReference type="Proteomes" id="UP000886101">
    <property type="component" value="Unassembled WGS sequence"/>
</dbReference>
<keyword evidence="4" id="KW-0175">Coiled coil</keyword>
<keyword evidence="2 3" id="KW-0802">TPR repeat</keyword>
<comment type="caution">
    <text evidence="6">The sequence shown here is derived from an EMBL/GenBank/DDBJ whole genome shotgun (WGS) entry which is preliminary data.</text>
</comment>
<feature type="non-terminal residue" evidence="6">
    <location>
        <position position="1"/>
    </location>
</feature>
<feature type="coiled-coil region" evidence="4">
    <location>
        <begin position="65"/>
        <end position="128"/>
    </location>
</feature>
<name>A0A7V5U228_9BACT</name>
<dbReference type="Pfam" id="PF07719">
    <property type="entry name" value="TPR_2"/>
    <property type="match status" value="1"/>
</dbReference>
<dbReference type="EMBL" id="DROK01000057">
    <property type="protein sequence ID" value="HHI96611.1"/>
    <property type="molecule type" value="Genomic_DNA"/>
</dbReference>
<evidence type="ECO:0000256" key="1">
    <source>
        <dbReference type="ARBA" id="ARBA00022737"/>
    </source>
</evidence>
<keyword evidence="1" id="KW-0677">Repeat</keyword>
<accession>A0A7V5U228</accession>
<dbReference type="Pfam" id="PF09976">
    <property type="entry name" value="TPR_21"/>
    <property type="match status" value="1"/>
</dbReference>
<evidence type="ECO:0000256" key="3">
    <source>
        <dbReference type="PROSITE-ProRule" id="PRU00339"/>
    </source>
</evidence>
<dbReference type="AlphaFoldDB" id="A0A7V5U228"/>
<feature type="repeat" description="TPR" evidence="3">
    <location>
        <begin position="127"/>
        <end position="160"/>
    </location>
</feature>
<gene>
    <name evidence="6" type="ORF">ENJ96_02040</name>
</gene>
<dbReference type="InterPro" id="IPR013105">
    <property type="entry name" value="TPR_2"/>
</dbReference>
<evidence type="ECO:0000256" key="2">
    <source>
        <dbReference type="ARBA" id="ARBA00022803"/>
    </source>
</evidence>
<protein>
    <submittedName>
        <fullName evidence="6">Tetratricopeptide repeat protein</fullName>
    </submittedName>
</protein>
<proteinExistence type="predicted"/>
<dbReference type="Gene3D" id="1.25.40.10">
    <property type="entry name" value="Tetratricopeptide repeat domain"/>
    <property type="match status" value="2"/>
</dbReference>
<dbReference type="InterPro" id="IPR011990">
    <property type="entry name" value="TPR-like_helical_dom_sf"/>
</dbReference>
<dbReference type="PROSITE" id="PS50005">
    <property type="entry name" value="TPR"/>
    <property type="match status" value="1"/>
</dbReference>
<dbReference type="SUPFAM" id="SSF48452">
    <property type="entry name" value="TPR-like"/>
    <property type="match status" value="1"/>
</dbReference>
<evidence type="ECO:0000259" key="5">
    <source>
        <dbReference type="Pfam" id="PF09976"/>
    </source>
</evidence>
<dbReference type="SMART" id="SM00028">
    <property type="entry name" value="TPR"/>
    <property type="match status" value="2"/>
</dbReference>
<evidence type="ECO:0000313" key="6">
    <source>
        <dbReference type="EMBL" id="HHI96611.1"/>
    </source>
</evidence>